<name>A0A7R7VR64_ASPCH</name>
<dbReference type="PANTHER" id="PTHR36848">
    <property type="entry name" value="DNA-BINDING PROTEIN (PUTATIVE SECRETED PROTEIN)-RELATED"/>
    <property type="match status" value="1"/>
</dbReference>
<reference evidence="2" key="2">
    <citation type="submission" date="2021-02" db="EMBL/GenBank/DDBJ databases">
        <title>Aspergillus chevalieri M1 genome sequence.</title>
        <authorList>
            <person name="Kadooka C."/>
            <person name="Mori K."/>
            <person name="Futagami T."/>
        </authorList>
    </citation>
    <scope>NUCLEOTIDE SEQUENCE</scope>
    <source>
        <strain evidence="2">M1</strain>
    </source>
</reference>
<keyword evidence="3" id="KW-1185">Reference proteome</keyword>
<gene>
    <name evidence="2" type="ORF">ACHE_50477S</name>
</gene>
<dbReference type="GeneID" id="66983637"/>
<dbReference type="EMBL" id="AP024420">
    <property type="protein sequence ID" value="BCR89279.1"/>
    <property type="molecule type" value="Genomic_DNA"/>
</dbReference>
<evidence type="ECO:0008006" key="4">
    <source>
        <dbReference type="Google" id="ProtNLM"/>
    </source>
</evidence>
<evidence type="ECO:0000256" key="1">
    <source>
        <dbReference type="SAM" id="SignalP"/>
    </source>
</evidence>
<accession>A0A7R7VR64</accession>
<dbReference type="InterPro" id="IPR008979">
    <property type="entry name" value="Galactose-bd-like_sf"/>
</dbReference>
<dbReference type="PANTHER" id="PTHR36848:SF2">
    <property type="entry name" value="SECRETED PROTEIN"/>
    <property type="match status" value="1"/>
</dbReference>
<dbReference type="RefSeq" id="XP_043137801.1">
    <property type="nucleotide sequence ID" value="XM_043280199.1"/>
</dbReference>
<dbReference type="SUPFAM" id="SSF49785">
    <property type="entry name" value="Galactose-binding domain-like"/>
    <property type="match status" value="1"/>
</dbReference>
<proteinExistence type="predicted"/>
<dbReference type="Pfam" id="PF17132">
    <property type="entry name" value="Glyco_hydro_106"/>
    <property type="match status" value="1"/>
</dbReference>
<protein>
    <recommendedName>
        <fullName evidence="4">Secreted protein</fullName>
    </recommendedName>
</protein>
<dbReference type="KEGG" id="ache:ACHE_50477S"/>
<reference evidence="2" key="1">
    <citation type="submission" date="2021-01" db="EMBL/GenBank/DDBJ databases">
        <authorList>
            <consortium name="Aspergillus chevalieri M1 genome sequencing consortium"/>
            <person name="Kazuki M."/>
            <person name="Futagami T."/>
        </authorList>
    </citation>
    <scope>NUCLEOTIDE SEQUENCE</scope>
    <source>
        <strain evidence="2">M1</strain>
    </source>
</reference>
<evidence type="ECO:0000313" key="2">
    <source>
        <dbReference type="EMBL" id="BCR89279.1"/>
    </source>
</evidence>
<feature type="signal peptide" evidence="1">
    <location>
        <begin position="1"/>
        <end position="18"/>
    </location>
</feature>
<dbReference type="InterPro" id="IPR053161">
    <property type="entry name" value="Ulvan_degrading_GH"/>
</dbReference>
<dbReference type="Proteomes" id="UP000637239">
    <property type="component" value="Chromosome 5"/>
</dbReference>
<evidence type="ECO:0000313" key="3">
    <source>
        <dbReference type="Proteomes" id="UP000637239"/>
    </source>
</evidence>
<feature type="chain" id="PRO_5031544499" description="Secreted protein" evidence="1">
    <location>
        <begin position="19"/>
        <end position="1002"/>
    </location>
</feature>
<dbReference type="AlphaFoldDB" id="A0A7R7VR64"/>
<sequence>MRTLTWLETLLLAPAVLGRNDYGSFEDPVNHARVKFRYWLPDASVDANTVQSDIKSAGSIGAGGVEFLPLYNYGGSLAPPPEGADWATYGFGTPAFNQMFKASLKAAKDAGMVFDFALGPNQGQGVPAVTTDEGLHWDLAPFNASVPANGSYSGTVPGWGAGELVALVSAEVLSSPIIHNPASTTFSTPSTNSTRLVLRSDSLTDQTNKVQNDGTVNLRFNATGADYRLFAYYQYQDLAKNLDIQTNTTGTIFDNGSYTVDHFSSRGAQTTIDFWEKHILNDTEIKQLLSEVGKYAWEDSLEVKSNISWSPSLPQRFREINGYDLRKYLPLVQFGNNNPGVQPSYPGDLACVLDSEDSGKGFVNDYREALAQGYQDYLKTFTSWAEDLGLEYSAQVSYNFPLDMESSIEYVNAPECESLAFNDNIDGYRQFAGVANVAQRQVISNEMGGDLRKAFRLTVSHLLWQINSAFAGGVNQVVLHGQTYTGNYFETTWPGYTAFFMLFSESYNDKQPAWLHSYPEAIAYTSRNQYILHLGQPRTDVAFFNKASVTDPQVGTMYTGQDLIDAGYTYTYLSPDNFNMTNARVADGLLAPESPAYKAMVITSHQNVTLDAVNRLQQYAQDGLPIILSGGLPGYYASSNAADVRAVSLALQKLKNTKNVYSVGTHEIAQKLTALNLAPRVRVQTNGTWYPVFRTDNATDYAFLFSTASSVSSGSITVQTTKTPYFFDSWSGKRAPVLHYQIQNGNLSIPLSLASNQTVVLAFSNELASEIDTPSAHAVQLPPNVLGYNYTKSNGLALHVAPGSSSTVKLSNGKTHSLKANSTNTRAPFNLSNWTLTAEHWEAPSNFSNASIPAVKHNTTHHLQDPSLPSWLDIQGLHNTSGVGYYTTTFTWPSSSEITGAYISLPPVSHGLQVSINNHRLSALDFSNPTADIGPCLISGTNKVEVVVPTVMWNYIRSLYDRIRIAGSEPMLSSTGPLPEDVENGLVGEVRILPYVVRRVDV</sequence>
<keyword evidence="1" id="KW-0732">Signal</keyword>
<organism evidence="2 3">
    <name type="scientific">Aspergillus chevalieri</name>
    <name type="common">Eurotium chevalieri</name>
    <dbReference type="NCBI Taxonomy" id="182096"/>
    <lineage>
        <taxon>Eukaryota</taxon>
        <taxon>Fungi</taxon>
        <taxon>Dikarya</taxon>
        <taxon>Ascomycota</taxon>
        <taxon>Pezizomycotina</taxon>
        <taxon>Eurotiomycetes</taxon>
        <taxon>Eurotiomycetidae</taxon>
        <taxon>Eurotiales</taxon>
        <taxon>Aspergillaceae</taxon>
        <taxon>Aspergillus</taxon>
        <taxon>Aspergillus subgen. Aspergillus</taxon>
    </lineage>
</organism>